<protein>
    <submittedName>
        <fullName evidence="1">Uncharacterized protein</fullName>
    </submittedName>
</protein>
<accession>A0A4V5NC72</accession>
<feature type="non-terminal residue" evidence="1">
    <location>
        <position position="379"/>
    </location>
</feature>
<dbReference type="EMBL" id="NAJN01002074">
    <property type="protein sequence ID" value="TKA58189.1"/>
    <property type="molecule type" value="Genomic_DNA"/>
</dbReference>
<organism evidence="1 2">
    <name type="scientific">Cryomyces minteri</name>
    <dbReference type="NCBI Taxonomy" id="331657"/>
    <lineage>
        <taxon>Eukaryota</taxon>
        <taxon>Fungi</taxon>
        <taxon>Dikarya</taxon>
        <taxon>Ascomycota</taxon>
        <taxon>Pezizomycotina</taxon>
        <taxon>Dothideomycetes</taxon>
        <taxon>Dothideomycetes incertae sedis</taxon>
        <taxon>Cryomyces</taxon>
    </lineage>
</organism>
<dbReference type="AlphaFoldDB" id="A0A4V5NC72"/>
<gene>
    <name evidence="1" type="ORF">B0A49_06964</name>
</gene>
<name>A0A4V5NC72_9PEZI</name>
<sequence length="379" mass="44028">MSSKPSFDTLHEILKEALFDPIFDHTVLTIANIMKHMRRKLFPHSHILRQDIRDAVESMAEDIILVFESFRTQLILRAEAIRNAKNFLPSLARARGVELLAGYKRWMQVLPSLHMPTGSERRVFRHLASFYDAVVYMPFLEAHRRSPSHNMWELNSHLTAIYLALEDLRFSCADIDDLVRPLYKETKAAEAALRNVPLQVKVDLYHQQYWMACSNLLSGRAAAAEELQRLEETPLRARNIFQVTRILHLQSQLGVPDEEDTALLEVDVKDFAAPDRRPSLQLPRRRYALSVKECVYKLREFQGREITQYIVNVIYNLVCEKARVIRQVAVVTLTYELEGRRTPLTILDRRRISAGLHASEMVGYRLKLTEWPVVRQAEE</sequence>
<proteinExistence type="predicted"/>
<evidence type="ECO:0000313" key="1">
    <source>
        <dbReference type="EMBL" id="TKA58189.1"/>
    </source>
</evidence>
<dbReference type="Proteomes" id="UP000308768">
    <property type="component" value="Unassembled WGS sequence"/>
</dbReference>
<reference evidence="1 2" key="1">
    <citation type="submission" date="2017-03" db="EMBL/GenBank/DDBJ databases">
        <title>Genomes of endolithic fungi from Antarctica.</title>
        <authorList>
            <person name="Coleine C."/>
            <person name="Masonjones S."/>
            <person name="Stajich J.E."/>
        </authorList>
    </citation>
    <scope>NUCLEOTIDE SEQUENCE [LARGE SCALE GENOMIC DNA]</scope>
    <source>
        <strain evidence="1 2">CCFEE 5187</strain>
    </source>
</reference>
<evidence type="ECO:0000313" key="2">
    <source>
        <dbReference type="Proteomes" id="UP000308768"/>
    </source>
</evidence>
<comment type="caution">
    <text evidence="1">The sequence shown here is derived from an EMBL/GenBank/DDBJ whole genome shotgun (WGS) entry which is preliminary data.</text>
</comment>
<keyword evidence="2" id="KW-1185">Reference proteome</keyword>